<dbReference type="Pfam" id="PF10988">
    <property type="entry name" value="DUF2807"/>
    <property type="match status" value="1"/>
</dbReference>
<dbReference type="RefSeq" id="WP_323297527.1">
    <property type="nucleotide sequence ID" value="NZ_JAYFUM010000017.1"/>
</dbReference>
<evidence type="ECO:0000313" key="4">
    <source>
        <dbReference type="Proteomes" id="UP001302949"/>
    </source>
</evidence>
<sequence length="235" mass="24735">MKSITKSLLTILFTITCVVNASSQITKENRSITGFKAIRVTSGIDLYIKQGSSESVTVSAEKDKLDNIITELKDGALSISVENSKWGWFNWNTKPVKVYVTIKDLTGISATGGSDVYSEGKLDLIKLNVSATGGSDIKLEVDADEIICHTTGGSDVSLSGTTSVFKASSTGGSDLKASNLKANYCSVSSTGGSDAYVWAEKEISISATGGSDVYYKGNARVVKSTSTGGSDVHKQ</sequence>
<keyword evidence="1" id="KW-0732">Signal</keyword>
<feature type="signal peptide" evidence="1">
    <location>
        <begin position="1"/>
        <end position="21"/>
    </location>
</feature>
<keyword evidence="4" id="KW-1185">Reference proteome</keyword>
<dbReference type="Gene3D" id="2.160.20.120">
    <property type="match status" value="1"/>
</dbReference>
<organism evidence="3 4">
    <name type="scientific">Arcicella rigui</name>
    <dbReference type="NCBI Taxonomy" id="797020"/>
    <lineage>
        <taxon>Bacteria</taxon>
        <taxon>Pseudomonadati</taxon>
        <taxon>Bacteroidota</taxon>
        <taxon>Cytophagia</taxon>
        <taxon>Cytophagales</taxon>
        <taxon>Flectobacillaceae</taxon>
        <taxon>Arcicella</taxon>
    </lineage>
</organism>
<dbReference type="EMBL" id="JAYFUM010000017">
    <property type="protein sequence ID" value="MEA5140372.1"/>
    <property type="molecule type" value="Genomic_DNA"/>
</dbReference>
<comment type="caution">
    <text evidence="3">The sequence shown here is derived from an EMBL/GenBank/DDBJ whole genome shotgun (WGS) entry which is preliminary data.</text>
</comment>
<proteinExistence type="predicted"/>
<evidence type="ECO:0000256" key="1">
    <source>
        <dbReference type="SAM" id="SignalP"/>
    </source>
</evidence>
<protein>
    <submittedName>
        <fullName evidence="3">Head GIN domain-containing protein</fullName>
    </submittedName>
</protein>
<dbReference type="InterPro" id="IPR021255">
    <property type="entry name" value="DUF2807"/>
</dbReference>
<name>A0ABU5QCK0_9BACT</name>
<evidence type="ECO:0000259" key="2">
    <source>
        <dbReference type="Pfam" id="PF10988"/>
    </source>
</evidence>
<reference evidence="3 4" key="1">
    <citation type="submission" date="2023-12" db="EMBL/GenBank/DDBJ databases">
        <title>Novel species of the genus Arcicella isolated from rivers.</title>
        <authorList>
            <person name="Lu H."/>
        </authorList>
    </citation>
    <scope>NUCLEOTIDE SEQUENCE [LARGE SCALE GENOMIC DNA]</scope>
    <source>
        <strain evidence="3 4">KCTC 23307</strain>
    </source>
</reference>
<feature type="domain" description="Putative auto-transporter adhesin head GIN" evidence="2">
    <location>
        <begin position="35"/>
        <end position="219"/>
    </location>
</feature>
<dbReference type="Proteomes" id="UP001302949">
    <property type="component" value="Unassembled WGS sequence"/>
</dbReference>
<accession>A0ABU5QCK0</accession>
<evidence type="ECO:0000313" key="3">
    <source>
        <dbReference type="EMBL" id="MEA5140372.1"/>
    </source>
</evidence>
<feature type="chain" id="PRO_5046472666" evidence="1">
    <location>
        <begin position="22"/>
        <end position="235"/>
    </location>
</feature>
<gene>
    <name evidence="3" type="ORF">VB248_14565</name>
</gene>